<reference evidence="2" key="1">
    <citation type="submission" date="2021-06" db="EMBL/GenBank/DDBJ databases">
        <authorList>
            <person name="Kallberg Y."/>
            <person name="Tangrot J."/>
            <person name="Rosling A."/>
        </authorList>
    </citation>
    <scope>NUCLEOTIDE SEQUENCE</scope>
    <source>
        <strain evidence="2">CL551</strain>
    </source>
</reference>
<feature type="region of interest" description="Disordered" evidence="1">
    <location>
        <begin position="419"/>
        <end position="440"/>
    </location>
</feature>
<feature type="compositionally biased region" description="Basic and acidic residues" evidence="1">
    <location>
        <begin position="156"/>
        <end position="180"/>
    </location>
</feature>
<name>A0A9N8YTV4_9GLOM</name>
<accession>A0A9N8YTV4</accession>
<protein>
    <submittedName>
        <fullName evidence="2">11490_t:CDS:1</fullName>
    </submittedName>
</protein>
<gene>
    <name evidence="2" type="ORF">AMORRO_LOCUS717</name>
</gene>
<dbReference type="EMBL" id="CAJVPV010000229">
    <property type="protein sequence ID" value="CAG8447630.1"/>
    <property type="molecule type" value="Genomic_DNA"/>
</dbReference>
<evidence type="ECO:0000313" key="2">
    <source>
        <dbReference type="EMBL" id="CAG8447630.1"/>
    </source>
</evidence>
<sequence length="614" mass="71260">MKESTPQRFCDFIKGFEFDYLSIPPENAWENLENAYIFHLNNILEQTVSEETRELVKTLQQQWILIKTRTKNNFINTYLLLRERIAERKVQAISHNVACRTISANVEKVEKNVIKWINSDNSQDSFAFSENERKEPVEEVPHIITISQNIHTHTHSPRDSTLDSNNDPKLELSADTPEARRSQASNLLYASMFQAETDIHNHENDDDLDTPDHEEAIDNKEEVKEESNKEVARENQKGPFIMREQNRMEFTKSYKAMDEGYMWKLSSGRIVEKELFKLGNGLVFEHAIHSFILDVEDELIMGHFTEKELEEIENTAIPEVLDLSDEVDNFLSEFTGKTNLNDIRQIIKESMFGNNYNREKHHDIDYICLALYALVREIENGNLKNANLENWYNCHIWNIIFDQVFGDIQAVTVVRGESTSVSTATRKNKQAKRKPGERRKVGRRGDWILRAVGNGNKDEFGAGEAGKDWTDKYGTKYLKEIGLKLPKTLKDMLMNLMERANWDKDVCKNIQTVGIIHEGLMMSLVYADNPKGYICRFRRSDLMEVPDTAEKFDSVLTILASVLIAKRYPKQNDRLPNHHLRVQGTESDPERKITTRCLNAYQLRRKRKCVPKPV</sequence>
<keyword evidence="3" id="KW-1185">Reference proteome</keyword>
<dbReference type="Proteomes" id="UP000789342">
    <property type="component" value="Unassembled WGS sequence"/>
</dbReference>
<feature type="compositionally biased region" description="Basic residues" evidence="1">
    <location>
        <begin position="426"/>
        <end position="440"/>
    </location>
</feature>
<dbReference type="OrthoDB" id="2394312at2759"/>
<comment type="caution">
    <text evidence="2">The sequence shown here is derived from an EMBL/GenBank/DDBJ whole genome shotgun (WGS) entry which is preliminary data.</text>
</comment>
<organism evidence="2 3">
    <name type="scientific">Acaulospora morrowiae</name>
    <dbReference type="NCBI Taxonomy" id="94023"/>
    <lineage>
        <taxon>Eukaryota</taxon>
        <taxon>Fungi</taxon>
        <taxon>Fungi incertae sedis</taxon>
        <taxon>Mucoromycota</taxon>
        <taxon>Glomeromycotina</taxon>
        <taxon>Glomeromycetes</taxon>
        <taxon>Diversisporales</taxon>
        <taxon>Acaulosporaceae</taxon>
        <taxon>Acaulospora</taxon>
    </lineage>
</organism>
<dbReference type="AlphaFoldDB" id="A0A9N8YTV4"/>
<feature type="region of interest" description="Disordered" evidence="1">
    <location>
        <begin position="148"/>
        <end position="180"/>
    </location>
</feature>
<evidence type="ECO:0000256" key="1">
    <source>
        <dbReference type="SAM" id="MobiDB-lite"/>
    </source>
</evidence>
<proteinExistence type="predicted"/>
<evidence type="ECO:0000313" key="3">
    <source>
        <dbReference type="Proteomes" id="UP000789342"/>
    </source>
</evidence>